<sequence>LCFICKDDIDPTLKESITILNCKHFFYKSCIKYCADNQCPLCQEECIESTKLGNYYSQESTEGISTQLDKDLTIDSERDDNSEEINIQISRQASSIESLLNSESDT</sequence>
<dbReference type="GO" id="GO:0008270">
    <property type="term" value="F:zinc ion binding"/>
    <property type="evidence" value="ECO:0007669"/>
    <property type="project" value="UniProtKB-KW"/>
</dbReference>
<keyword evidence="2 4" id="KW-0863">Zinc-finger</keyword>
<reference evidence="6" key="1">
    <citation type="submission" date="2021-06" db="EMBL/GenBank/DDBJ databases">
        <authorList>
            <person name="Kallberg Y."/>
            <person name="Tangrot J."/>
            <person name="Rosling A."/>
        </authorList>
    </citation>
    <scope>NUCLEOTIDE SEQUENCE</scope>
    <source>
        <strain evidence="6">IN212</strain>
    </source>
</reference>
<feature type="non-terminal residue" evidence="6">
    <location>
        <position position="1"/>
    </location>
</feature>
<evidence type="ECO:0000259" key="5">
    <source>
        <dbReference type="PROSITE" id="PS50089"/>
    </source>
</evidence>
<dbReference type="OrthoDB" id="2490907at2759"/>
<dbReference type="SUPFAM" id="SSF57850">
    <property type="entry name" value="RING/U-box"/>
    <property type="match status" value="1"/>
</dbReference>
<dbReference type="EMBL" id="CAJVPZ010039314">
    <property type="protein sequence ID" value="CAG8757211.1"/>
    <property type="molecule type" value="Genomic_DNA"/>
</dbReference>
<dbReference type="SMART" id="SM00184">
    <property type="entry name" value="RING"/>
    <property type="match status" value="1"/>
</dbReference>
<name>A0A9N9J0V8_9GLOM</name>
<dbReference type="Proteomes" id="UP000789396">
    <property type="component" value="Unassembled WGS sequence"/>
</dbReference>
<keyword evidence="3" id="KW-0862">Zinc</keyword>
<dbReference type="InterPro" id="IPR001841">
    <property type="entry name" value="Znf_RING"/>
</dbReference>
<evidence type="ECO:0000256" key="4">
    <source>
        <dbReference type="PROSITE-ProRule" id="PRU00175"/>
    </source>
</evidence>
<keyword evidence="7" id="KW-1185">Reference proteome</keyword>
<dbReference type="Pfam" id="PF00097">
    <property type="entry name" value="zf-C3HC4"/>
    <property type="match status" value="1"/>
</dbReference>
<evidence type="ECO:0000256" key="2">
    <source>
        <dbReference type="ARBA" id="ARBA00022771"/>
    </source>
</evidence>
<dbReference type="Gene3D" id="3.30.40.10">
    <property type="entry name" value="Zinc/RING finger domain, C3HC4 (zinc finger)"/>
    <property type="match status" value="1"/>
</dbReference>
<keyword evidence="1" id="KW-0479">Metal-binding</keyword>
<dbReference type="AlphaFoldDB" id="A0A9N9J0V8"/>
<evidence type="ECO:0000313" key="7">
    <source>
        <dbReference type="Proteomes" id="UP000789396"/>
    </source>
</evidence>
<organism evidence="6 7">
    <name type="scientific">Racocetra fulgida</name>
    <dbReference type="NCBI Taxonomy" id="60492"/>
    <lineage>
        <taxon>Eukaryota</taxon>
        <taxon>Fungi</taxon>
        <taxon>Fungi incertae sedis</taxon>
        <taxon>Mucoromycota</taxon>
        <taxon>Glomeromycotina</taxon>
        <taxon>Glomeromycetes</taxon>
        <taxon>Diversisporales</taxon>
        <taxon>Gigasporaceae</taxon>
        <taxon>Racocetra</taxon>
    </lineage>
</organism>
<dbReference type="InterPro" id="IPR013083">
    <property type="entry name" value="Znf_RING/FYVE/PHD"/>
</dbReference>
<feature type="domain" description="RING-type" evidence="5">
    <location>
        <begin position="2"/>
        <end position="43"/>
    </location>
</feature>
<dbReference type="InterPro" id="IPR018957">
    <property type="entry name" value="Znf_C3HC4_RING-type"/>
</dbReference>
<comment type="caution">
    <text evidence="6">The sequence shown here is derived from an EMBL/GenBank/DDBJ whole genome shotgun (WGS) entry which is preliminary data.</text>
</comment>
<gene>
    <name evidence="6" type="ORF">RFULGI_LOCUS14040</name>
</gene>
<feature type="non-terminal residue" evidence="6">
    <location>
        <position position="106"/>
    </location>
</feature>
<proteinExistence type="predicted"/>
<evidence type="ECO:0000256" key="1">
    <source>
        <dbReference type="ARBA" id="ARBA00022723"/>
    </source>
</evidence>
<evidence type="ECO:0000256" key="3">
    <source>
        <dbReference type="ARBA" id="ARBA00022833"/>
    </source>
</evidence>
<evidence type="ECO:0000313" key="6">
    <source>
        <dbReference type="EMBL" id="CAG8757211.1"/>
    </source>
</evidence>
<accession>A0A9N9J0V8</accession>
<dbReference type="PROSITE" id="PS50089">
    <property type="entry name" value="ZF_RING_2"/>
    <property type="match status" value="1"/>
</dbReference>
<protein>
    <submittedName>
        <fullName evidence="6">8187_t:CDS:1</fullName>
    </submittedName>
</protein>